<organism evidence="2 3">
    <name type="scientific">Parnassius mnemosyne</name>
    <name type="common">clouded apollo</name>
    <dbReference type="NCBI Taxonomy" id="213953"/>
    <lineage>
        <taxon>Eukaryota</taxon>
        <taxon>Metazoa</taxon>
        <taxon>Ecdysozoa</taxon>
        <taxon>Arthropoda</taxon>
        <taxon>Hexapoda</taxon>
        <taxon>Insecta</taxon>
        <taxon>Pterygota</taxon>
        <taxon>Neoptera</taxon>
        <taxon>Endopterygota</taxon>
        <taxon>Lepidoptera</taxon>
        <taxon>Glossata</taxon>
        <taxon>Ditrysia</taxon>
        <taxon>Papilionoidea</taxon>
        <taxon>Papilionidae</taxon>
        <taxon>Parnassiinae</taxon>
        <taxon>Parnassini</taxon>
        <taxon>Parnassius</taxon>
        <taxon>Driopa</taxon>
    </lineage>
</organism>
<evidence type="ECO:0000313" key="3">
    <source>
        <dbReference type="Proteomes" id="UP001314205"/>
    </source>
</evidence>
<name>A0AAV1LW76_9NEOP</name>
<dbReference type="EMBL" id="CAVLGL010000115">
    <property type="protein sequence ID" value="CAK1599711.1"/>
    <property type="molecule type" value="Genomic_DNA"/>
</dbReference>
<feature type="region of interest" description="Disordered" evidence="1">
    <location>
        <begin position="125"/>
        <end position="156"/>
    </location>
</feature>
<gene>
    <name evidence="2" type="ORF">PARMNEM_LOCUS18565</name>
</gene>
<sequence length="208" mass="22754">MADRPSGCRARISPNKRTPRVSAPSNKSIGPGWAHRGYAGLKADAQRTALSFIRTLGRNPTMSSRTFTLTKIRRCSLSGLNTNSACPLGAGGSAPPIPTIGRDSGLQGSPSLPTNRVEATLRWEPESNRARTRQKIEKEKEKDKKKAGTAAPGAVTVERTRSALEEDLEIMEEEFDACKAFTLANNRTYKGGSKYDHGNRLWSRIQIE</sequence>
<dbReference type="AlphaFoldDB" id="A0AAV1LW76"/>
<evidence type="ECO:0000256" key="1">
    <source>
        <dbReference type="SAM" id="MobiDB-lite"/>
    </source>
</evidence>
<comment type="caution">
    <text evidence="2">The sequence shown here is derived from an EMBL/GenBank/DDBJ whole genome shotgun (WGS) entry which is preliminary data.</text>
</comment>
<reference evidence="2 3" key="1">
    <citation type="submission" date="2023-11" db="EMBL/GenBank/DDBJ databases">
        <authorList>
            <person name="Hedman E."/>
            <person name="Englund M."/>
            <person name="Stromberg M."/>
            <person name="Nyberg Akerstrom W."/>
            <person name="Nylinder S."/>
            <person name="Jareborg N."/>
            <person name="Kallberg Y."/>
            <person name="Kronander E."/>
        </authorList>
    </citation>
    <scope>NUCLEOTIDE SEQUENCE [LARGE SCALE GENOMIC DNA]</scope>
</reference>
<keyword evidence="3" id="KW-1185">Reference proteome</keyword>
<feature type="compositionally biased region" description="Basic and acidic residues" evidence="1">
    <location>
        <begin position="125"/>
        <end position="146"/>
    </location>
</feature>
<evidence type="ECO:0000313" key="2">
    <source>
        <dbReference type="EMBL" id="CAK1599711.1"/>
    </source>
</evidence>
<accession>A0AAV1LW76</accession>
<proteinExistence type="predicted"/>
<feature type="region of interest" description="Disordered" evidence="1">
    <location>
        <begin position="1"/>
        <end position="32"/>
    </location>
</feature>
<protein>
    <submittedName>
        <fullName evidence="2">Uncharacterized protein</fullName>
    </submittedName>
</protein>
<dbReference type="Proteomes" id="UP001314205">
    <property type="component" value="Unassembled WGS sequence"/>
</dbReference>